<dbReference type="PROSITE" id="PS51257">
    <property type="entry name" value="PROKAR_LIPOPROTEIN"/>
    <property type="match status" value="1"/>
</dbReference>
<accession>G5SUK3</accession>
<dbReference type="PATRIC" id="fig|762968.3.peg.2707"/>
<dbReference type="Gene3D" id="2.60.120.260">
    <property type="entry name" value="Galactose-binding domain-like"/>
    <property type="match status" value="2"/>
</dbReference>
<comment type="caution">
    <text evidence="1">The sequence shown here is derived from an EMBL/GenBank/DDBJ whole genome shotgun (WGS) entry which is preliminary data.</text>
</comment>
<evidence type="ECO:0008006" key="3">
    <source>
        <dbReference type="Google" id="ProtNLM"/>
    </source>
</evidence>
<name>G5SUK3_9BACT</name>
<dbReference type="eggNOG" id="COG1305">
    <property type="taxonomic scope" value="Bacteria"/>
</dbReference>
<dbReference type="Proteomes" id="UP000003598">
    <property type="component" value="Unassembled WGS sequence"/>
</dbReference>
<dbReference type="HOGENOM" id="CLU_014876_0_0_10"/>
<dbReference type="InterPro" id="IPR038765">
    <property type="entry name" value="Papain-like_cys_pep_sf"/>
</dbReference>
<dbReference type="EMBL" id="AFFY01000047">
    <property type="protein sequence ID" value="EHG98920.1"/>
    <property type="molecule type" value="Genomic_DNA"/>
</dbReference>
<dbReference type="PANTHER" id="PTHR35532:SF5">
    <property type="entry name" value="CARBOHYDRATE-BINDING DOMAIN-CONTAINING PROTEIN"/>
    <property type="match status" value="1"/>
</dbReference>
<keyword evidence="2" id="KW-1185">Reference proteome</keyword>
<gene>
    <name evidence="1" type="ORF">HMPREF9441_03063</name>
</gene>
<dbReference type="OrthoDB" id="679512at2"/>
<evidence type="ECO:0000313" key="2">
    <source>
        <dbReference type="Proteomes" id="UP000003598"/>
    </source>
</evidence>
<sequence length="650" mass="75013">MKEYLLSVVGVLSILSVGCVPDEEMKVRNLVLRENPGLRHVLQLYEGDSLKYKAALFLIDNLPYHQGVDSGDLRPMYKSYELFSTGKFSYQEALDSAARQYGFSGVGKIAMKKDVYIDPAYLVGNIEWAFKVWREQPWGKNVSFEQFCEYVLPYRVGNEKLEPWRERLYYQFMPIIEKHKNDPEIENPVHAAFVVRDSLLRTPHYFTGEMGTSVRVGPRIADWRSGSCLDLCDALVYIYRALGIPCGIEELPLRGNNNVPHYWIFVDDPEGQTWFSSMFYRRPRFLKAEDYVDVYGKVFRQKFGLNRRIIEEMDVRPKDVHPVFRYPCFEDVTRIYGREQAYKLSVGKDRFIQEPKEGEPVYLCMSERYSWKPVGWDIYDGMAAVFEDCHGGTVYCLALYDQESGELEMISNPFSVDVETGKMAYYEPGPETEDVVLLSKFGMFAEFFLGRMVDGVFEGSNIPGFEHPDTLFHIHDVPDRLCTVVRADSSKAYRYVRYLGPRGGFCNVSEVGFYSSWTDDMPLKGEILGPEDGARGSHSYFNVFDGHTDTSYDYPLDYGGWAGLDLGEQKHVGKIVYTPRNRDNFVREGDVYELFVCRGGKWESAGRQVAHSDSLLFQNVPKHALLLLRDHSRGVAERLFEYKEGKQRFW</sequence>
<dbReference type="AlphaFoldDB" id="G5SUK3"/>
<dbReference type="PANTHER" id="PTHR35532">
    <property type="entry name" value="SIMILAR TO POLYHYDROXYALKANOATE DEPOLYMERASE"/>
    <property type="match status" value="1"/>
</dbReference>
<reference evidence="1 2" key="1">
    <citation type="submission" date="2011-03" db="EMBL/GenBank/DDBJ databases">
        <authorList>
            <person name="Weinstock G."/>
            <person name="Sodergren E."/>
            <person name="Clifton S."/>
            <person name="Fulton L."/>
            <person name="Fulton B."/>
            <person name="Courtney L."/>
            <person name="Fronick C."/>
            <person name="Harrison M."/>
            <person name="Strong C."/>
            <person name="Farmer C."/>
            <person name="Delahaunty K."/>
            <person name="Markovic C."/>
            <person name="Hall O."/>
            <person name="Minx P."/>
            <person name="Tomlinson C."/>
            <person name="Mitreva M."/>
            <person name="Hou S."/>
            <person name="Chen J."/>
            <person name="Wollam A."/>
            <person name="Pepin K.H."/>
            <person name="Johnson M."/>
            <person name="Bhonagiri V."/>
            <person name="Zhang X."/>
            <person name="Suruliraj S."/>
            <person name="Warren W."/>
            <person name="Chinwalla A."/>
            <person name="Mardis E.R."/>
            <person name="Wilson R.K."/>
        </authorList>
    </citation>
    <scope>NUCLEOTIDE SEQUENCE [LARGE SCALE GENOMIC DNA]</scope>
    <source>
        <strain evidence="1 2">YIT 11840</strain>
    </source>
</reference>
<evidence type="ECO:0000313" key="1">
    <source>
        <dbReference type="EMBL" id="EHG98920.1"/>
    </source>
</evidence>
<dbReference type="STRING" id="762968.HMPREF9441_03063"/>
<protein>
    <recommendedName>
        <fullName evidence="3">Peptide-N(4)-(N-acetyl-beta-glucosaminyl)asparagine amidase</fullName>
    </recommendedName>
</protein>
<dbReference type="SUPFAM" id="SSF54001">
    <property type="entry name" value="Cysteine proteinases"/>
    <property type="match status" value="1"/>
</dbReference>
<proteinExistence type="predicted"/>
<organism evidence="1 2">
    <name type="scientific">Paraprevotella clara YIT 11840</name>
    <dbReference type="NCBI Taxonomy" id="762968"/>
    <lineage>
        <taxon>Bacteria</taxon>
        <taxon>Pseudomonadati</taxon>
        <taxon>Bacteroidota</taxon>
        <taxon>Bacteroidia</taxon>
        <taxon>Bacteroidales</taxon>
        <taxon>Prevotellaceae</taxon>
        <taxon>Paraprevotella</taxon>
    </lineage>
</organism>